<dbReference type="InterPro" id="IPR004360">
    <property type="entry name" value="Glyas_Fos-R_dOase_dom"/>
</dbReference>
<dbReference type="SUPFAM" id="SSF54593">
    <property type="entry name" value="Glyoxalase/Bleomycin resistance protein/Dihydroxybiphenyl dioxygenase"/>
    <property type="match status" value="1"/>
</dbReference>
<dbReference type="Gene3D" id="3.10.180.10">
    <property type="entry name" value="2,3-Dihydroxybiphenyl 1,2-Dioxygenase, domain 1"/>
    <property type="match status" value="1"/>
</dbReference>
<protein>
    <submittedName>
        <fullName evidence="2">VOC family protein</fullName>
    </submittedName>
</protein>
<dbReference type="RefSeq" id="WP_377717623.1">
    <property type="nucleotide sequence ID" value="NZ_JBHSAM010000014.1"/>
</dbReference>
<evidence type="ECO:0000313" key="3">
    <source>
        <dbReference type="Proteomes" id="UP001595715"/>
    </source>
</evidence>
<proteinExistence type="predicted"/>
<dbReference type="EMBL" id="JBHSAM010000014">
    <property type="protein sequence ID" value="MFC4098929.1"/>
    <property type="molecule type" value="Genomic_DNA"/>
</dbReference>
<dbReference type="InterPro" id="IPR037523">
    <property type="entry name" value="VOC_core"/>
</dbReference>
<feature type="domain" description="VOC" evidence="1">
    <location>
        <begin position="16"/>
        <end position="128"/>
    </location>
</feature>
<accession>A0ABV8K122</accession>
<sequence>MSSHSANANQPAAQPKIGSVLIKTSDMSRSVAWYHNLLGLSVPEAPFSPIVSIPLENTILLLDSIGDDPVSPSPHALFAFDSDNIDRSLKQLERLGVRIVGEGIERFPDVAFITVQDPDGHRLMIVQSF</sequence>
<gene>
    <name evidence="2" type="ORF">ACFOZ8_04590</name>
</gene>
<dbReference type="Pfam" id="PF00903">
    <property type="entry name" value="Glyoxalase"/>
    <property type="match status" value="1"/>
</dbReference>
<evidence type="ECO:0000313" key="2">
    <source>
        <dbReference type="EMBL" id="MFC4098929.1"/>
    </source>
</evidence>
<reference evidence="3" key="1">
    <citation type="journal article" date="2019" name="Int. J. Syst. Evol. Microbiol.">
        <title>The Global Catalogue of Microorganisms (GCM) 10K type strain sequencing project: providing services to taxonomists for standard genome sequencing and annotation.</title>
        <authorList>
            <consortium name="The Broad Institute Genomics Platform"/>
            <consortium name="The Broad Institute Genome Sequencing Center for Infectious Disease"/>
            <person name="Wu L."/>
            <person name="Ma J."/>
        </authorList>
    </citation>
    <scope>NUCLEOTIDE SEQUENCE [LARGE SCALE GENOMIC DNA]</scope>
    <source>
        <strain evidence="3">IBRC-M 10987</strain>
    </source>
</reference>
<dbReference type="CDD" id="cd06587">
    <property type="entry name" value="VOC"/>
    <property type="match status" value="1"/>
</dbReference>
<comment type="caution">
    <text evidence="2">The sequence shown here is derived from an EMBL/GenBank/DDBJ whole genome shotgun (WGS) entry which is preliminary data.</text>
</comment>
<keyword evidence="3" id="KW-1185">Reference proteome</keyword>
<dbReference type="InterPro" id="IPR029068">
    <property type="entry name" value="Glyas_Bleomycin-R_OHBP_Dase"/>
</dbReference>
<evidence type="ECO:0000259" key="1">
    <source>
        <dbReference type="PROSITE" id="PS51819"/>
    </source>
</evidence>
<dbReference type="Proteomes" id="UP001595715">
    <property type="component" value="Unassembled WGS sequence"/>
</dbReference>
<organism evidence="2 3">
    <name type="scientific">Paenibacillus xanthanilyticus</name>
    <dbReference type="NCBI Taxonomy" id="1783531"/>
    <lineage>
        <taxon>Bacteria</taxon>
        <taxon>Bacillati</taxon>
        <taxon>Bacillota</taxon>
        <taxon>Bacilli</taxon>
        <taxon>Bacillales</taxon>
        <taxon>Paenibacillaceae</taxon>
        <taxon>Paenibacillus</taxon>
    </lineage>
</organism>
<dbReference type="PROSITE" id="PS51819">
    <property type="entry name" value="VOC"/>
    <property type="match status" value="1"/>
</dbReference>
<name>A0ABV8K122_9BACL</name>